<dbReference type="EMBL" id="JAANQT010009262">
    <property type="protein sequence ID" value="KAG1277873.1"/>
    <property type="molecule type" value="Genomic_DNA"/>
</dbReference>
<dbReference type="SUPFAM" id="SSF56784">
    <property type="entry name" value="HAD-like"/>
    <property type="match status" value="1"/>
</dbReference>
<protein>
    <submittedName>
        <fullName evidence="1">Uncharacterized protein</fullName>
    </submittedName>
</protein>
<dbReference type="Gene3D" id="1.10.150.240">
    <property type="entry name" value="Putative phosphatase, domain 2"/>
    <property type="match status" value="1"/>
</dbReference>
<organism evidence="1 2">
    <name type="scientific">Rhizopus oryzae</name>
    <name type="common">Mucormycosis agent</name>
    <name type="synonym">Rhizopus arrhizus var. delemar</name>
    <dbReference type="NCBI Taxonomy" id="64495"/>
    <lineage>
        <taxon>Eukaryota</taxon>
        <taxon>Fungi</taxon>
        <taxon>Fungi incertae sedis</taxon>
        <taxon>Mucoromycota</taxon>
        <taxon>Mucoromycotina</taxon>
        <taxon>Mucoromycetes</taxon>
        <taxon>Mucorales</taxon>
        <taxon>Mucorineae</taxon>
        <taxon>Rhizopodaceae</taxon>
        <taxon>Rhizopus</taxon>
    </lineage>
</organism>
<sequence length="99" mass="11056">MDGLMIDSERVALACWSEAADEFGLGLDKAVFLRMVGLGDRDTHALLRAQGIEDSVIEAVAARCHDLRTRFRARWRPPRGSRAPTASWPRPACCRTSMR</sequence>
<proteinExistence type="predicted"/>
<accession>A0A9P6WSY1</accession>
<dbReference type="InterPro" id="IPR023198">
    <property type="entry name" value="PGP-like_dom2"/>
</dbReference>
<name>A0A9P6WSY1_RHIOR</name>
<keyword evidence="2" id="KW-1185">Reference proteome</keyword>
<reference evidence="1" key="1">
    <citation type="journal article" date="2020" name="Microb. Genom.">
        <title>Genetic diversity of clinical and environmental Mucorales isolates obtained from an investigation of mucormycosis cases among solid organ transplant recipients.</title>
        <authorList>
            <person name="Nguyen M.H."/>
            <person name="Kaul D."/>
            <person name="Muto C."/>
            <person name="Cheng S.J."/>
            <person name="Richter R.A."/>
            <person name="Bruno V.M."/>
            <person name="Liu G."/>
            <person name="Beyhan S."/>
            <person name="Sundermann A.J."/>
            <person name="Mounaud S."/>
            <person name="Pasculle A.W."/>
            <person name="Nierman W.C."/>
            <person name="Driscoll E."/>
            <person name="Cumbie R."/>
            <person name="Clancy C.J."/>
            <person name="Dupont C.L."/>
        </authorList>
    </citation>
    <scope>NUCLEOTIDE SEQUENCE</scope>
    <source>
        <strain evidence="1">GL11</strain>
    </source>
</reference>
<evidence type="ECO:0000313" key="2">
    <source>
        <dbReference type="Proteomes" id="UP000716291"/>
    </source>
</evidence>
<evidence type="ECO:0000313" key="1">
    <source>
        <dbReference type="EMBL" id="KAG1277873.1"/>
    </source>
</evidence>
<gene>
    <name evidence="1" type="ORF">G6F64_014696</name>
</gene>
<dbReference type="AlphaFoldDB" id="A0A9P6WSY1"/>
<dbReference type="Proteomes" id="UP000716291">
    <property type="component" value="Unassembled WGS sequence"/>
</dbReference>
<comment type="caution">
    <text evidence="1">The sequence shown here is derived from an EMBL/GenBank/DDBJ whole genome shotgun (WGS) entry which is preliminary data.</text>
</comment>
<dbReference type="InterPro" id="IPR036412">
    <property type="entry name" value="HAD-like_sf"/>
</dbReference>